<dbReference type="Proteomes" id="UP001143747">
    <property type="component" value="Unassembled WGS sequence"/>
</dbReference>
<name>A0A9Q4KP12_9EURY</name>
<evidence type="ECO:0000313" key="1">
    <source>
        <dbReference type="EMBL" id="MDE4907953.1"/>
    </source>
</evidence>
<protein>
    <submittedName>
        <fullName evidence="1">Uncharacterized protein</fullName>
    </submittedName>
</protein>
<gene>
    <name evidence="1" type="ORF">L0665_04930</name>
</gene>
<dbReference type="EMBL" id="JAKELO010000002">
    <property type="protein sequence ID" value="MDE4907953.1"/>
    <property type="molecule type" value="Genomic_DNA"/>
</dbReference>
<accession>A0A9Q4KP12</accession>
<evidence type="ECO:0000313" key="2">
    <source>
        <dbReference type="Proteomes" id="UP001143747"/>
    </source>
</evidence>
<comment type="caution">
    <text evidence="1">The sequence shown here is derived from an EMBL/GenBank/DDBJ whole genome shotgun (WGS) entry which is preliminary data.</text>
</comment>
<dbReference type="RefSeq" id="WP_274924594.1">
    <property type="nucleotide sequence ID" value="NZ_JAKELO010000002.1"/>
</dbReference>
<sequence length="60" mass="6625">MRHLMGSSFALTGIGSNTDGTAFSAAISISPAVQITHYPHDREKREKIVGWTNETLRIPR</sequence>
<keyword evidence="2" id="KW-1185">Reference proteome</keyword>
<proteinExistence type="predicted"/>
<organism evidence="1 2">
    <name type="scientific">Methanogenium marinum</name>
    <dbReference type="NCBI Taxonomy" id="348610"/>
    <lineage>
        <taxon>Archaea</taxon>
        <taxon>Methanobacteriati</taxon>
        <taxon>Methanobacteriota</taxon>
        <taxon>Stenosarchaea group</taxon>
        <taxon>Methanomicrobia</taxon>
        <taxon>Methanomicrobiales</taxon>
        <taxon>Methanomicrobiaceae</taxon>
        <taxon>Methanogenium</taxon>
    </lineage>
</organism>
<dbReference type="AlphaFoldDB" id="A0A9Q4KP12"/>
<reference evidence="1" key="1">
    <citation type="submission" date="2022-01" db="EMBL/GenBank/DDBJ databases">
        <title>Draft genome of Methanogenium marinum DSM 15558.</title>
        <authorList>
            <person name="Chen S.-C."/>
            <person name="You Y.-T."/>
        </authorList>
    </citation>
    <scope>NUCLEOTIDE SEQUENCE</scope>
    <source>
        <strain evidence="1">DSM 15558</strain>
    </source>
</reference>